<evidence type="ECO:0000256" key="3">
    <source>
        <dbReference type="ARBA" id="ARBA00023242"/>
    </source>
</evidence>
<comment type="subcellular location">
    <subcellularLocation>
        <location evidence="1">Nucleus</location>
    </subcellularLocation>
</comment>
<feature type="compositionally biased region" description="Basic residues" evidence="4">
    <location>
        <begin position="632"/>
        <end position="642"/>
    </location>
</feature>
<keyword evidence="3" id="KW-0539">Nucleus</keyword>
<reference evidence="7 8" key="1">
    <citation type="submission" date="2025-05" db="UniProtKB">
        <authorList>
            <consortium name="RefSeq"/>
        </authorList>
    </citation>
    <scope>IDENTIFICATION</scope>
    <source>
        <strain evidence="7 8">Aabys</strain>
        <tissue evidence="7 8">Whole body</tissue>
    </source>
</reference>
<evidence type="ECO:0000313" key="8">
    <source>
        <dbReference type="RefSeq" id="XP_058981195.1"/>
    </source>
</evidence>
<protein>
    <submittedName>
        <fullName evidence="7">Uncharacterized protein LOC131803594</fullName>
    </submittedName>
    <submittedName>
        <fullName evidence="8">Uncharacterized protein LOC131803695</fullName>
    </submittedName>
</protein>
<dbReference type="Gene3D" id="3.30.420.10">
    <property type="entry name" value="Ribonuclease H-like superfamily/Ribonuclease H"/>
    <property type="match status" value="1"/>
</dbReference>
<evidence type="ECO:0000256" key="2">
    <source>
        <dbReference type="ARBA" id="ARBA00023125"/>
    </source>
</evidence>
<dbReference type="InterPro" id="IPR009057">
    <property type="entry name" value="Homeodomain-like_sf"/>
</dbReference>
<dbReference type="Gene3D" id="1.10.10.60">
    <property type="entry name" value="Homeodomain-like"/>
    <property type="match status" value="1"/>
</dbReference>
<accession>A0ABM3V5Y5</accession>
<evidence type="ECO:0000313" key="6">
    <source>
        <dbReference type="Proteomes" id="UP001652621"/>
    </source>
</evidence>
<evidence type="ECO:0000256" key="4">
    <source>
        <dbReference type="SAM" id="MobiDB-lite"/>
    </source>
</evidence>
<dbReference type="SUPFAM" id="SSF46689">
    <property type="entry name" value="Homeodomain-like"/>
    <property type="match status" value="1"/>
</dbReference>
<evidence type="ECO:0000313" key="7">
    <source>
        <dbReference type="RefSeq" id="XP_058980963.1"/>
    </source>
</evidence>
<keyword evidence="6" id="KW-1185">Reference proteome</keyword>
<dbReference type="PANTHER" id="PTHR19303:SF74">
    <property type="entry name" value="POGO TRANSPOSABLE ELEMENT WITH KRAB DOMAIN"/>
    <property type="match status" value="1"/>
</dbReference>
<proteinExistence type="predicted"/>
<dbReference type="InterPro" id="IPR006600">
    <property type="entry name" value="HTH_CenpB_DNA-bd_dom"/>
</dbReference>
<dbReference type="Proteomes" id="UP001652621">
    <property type="component" value="Unplaced"/>
</dbReference>
<evidence type="ECO:0000259" key="5">
    <source>
        <dbReference type="PROSITE" id="PS51253"/>
    </source>
</evidence>
<dbReference type="RefSeq" id="XP_058981195.1">
    <property type="nucleotide sequence ID" value="XM_059125212.1"/>
</dbReference>
<feature type="region of interest" description="Disordered" evidence="4">
    <location>
        <begin position="629"/>
        <end position="656"/>
    </location>
</feature>
<gene>
    <name evidence="8" type="primary">LOC131803695</name>
    <name evidence="7" type="synonym">LOC131803594</name>
</gene>
<dbReference type="GeneID" id="131803695"/>
<dbReference type="InterPro" id="IPR036397">
    <property type="entry name" value="RNaseH_sf"/>
</dbReference>
<feature type="domain" description="HTH CENPB-type" evidence="5">
    <location>
        <begin position="58"/>
        <end position="133"/>
    </location>
</feature>
<dbReference type="InterPro" id="IPR004875">
    <property type="entry name" value="DDE_SF_endonuclease_dom"/>
</dbReference>
<dbReference type="Pfam" id="PF05225">
    <property type="entry name" value="HTH_psq"/>
    <property type="match status" value="1"/>
</dbReference>
<dbReference type="Pfam" id="PF03221">
    <property type="entry name" value="HTH_Tnp_Tc5"/>
    <property type="match status" value="1"/>
</dbReference>
<organism evidence="6 8">
    <name type="scientific">Musca domestica</name>
    <name type="common">House fly</name>
    <dbReference type="NCBI Taxonomy" id="7370"/>
    <lineage>
        <taxon>Eukaryota</taxon>
        <taxon>Metazoa</taxon>
        <taxon>Ecdysozoa</taxon>
        <taxon>Arthropoda</taxon>
        <taxon>Hexapoda</taxon>
        <taxon>Insecta</taxon>
        <taxon>Pterygota</taxon>
        <taxon>Neoptera</taxon>
        <taxon>Endopterygota</taxon>
        <taxon>Diptera</taxon>
        <taxon>Brachycera</taxon>
        <taxon>Muscomorpha</taxon>
        <taxon>Muscoidea</taxon>
        <taxon>Muscidae</taxon>
        <taxon>Musca</taxon>
    </lineage>
</organism>
<dbReference type="InterPro" id="IPR050863">
    <property type="entry name" value="CenT-Element_Derived"/>
</dbReference>
<name>A0ABM3V5Y5_MUSDO</name>
<dbReference type="PROSITE" id="PS51253">
    <property type="entry name" value="HTH_CENPB"/>
    <property type="match status" value="1"/>
</dbReference>
<evidence type="ECO:0000256" key="1">
    <source>
        <dbReference type="ARBA" id="ARBA00004123"/>
    </source>
</evidence>
<sequence>MPPKGKRSFHKYTENALNDALNAIRRGDISILGASKKYGVPRATLQDKLSGRAPEGPRKMGPPTILTTAEEEHLKKWCLDLAKCGFPIKIDELLNTVQKILNEDKRVTPFKDSRPGRKWFNAFLRRHPDLSIRESEGITKGRAIVTEETIRKWFSDLKTFLEEQNATDILEDPSRIFNGDETSFSMCPKTGKVLAPKGYRNVYSIQKGNEKETVTVLLVFSANGKTVNPMVVFPFKRVPKDVVNSLPETWFLGKSETGWMISDVFFEYIANCVHKWLEENQVPRPVLLFVDGHKSHMTMELSEFCENNKIILYALPPNTTHIMQPADVSVFKPLKSEWKNTLREWQNKTENINKVLSKCTFCPLLHSVLSAIDLEDTIKNGFRKCGLYPFNPENVDYTKCVRNNLERMTNRSDANNGLHLMDFDKAIQVINLISSRLNSRGIDANIVVEEIESLKNSEGEQDIELLANVTVQPSSCIVNKDWILEKETRLRSSSPLNENNAPILTFCSSPTTSRNVELSLKPTKDSPKSSVTSALIRNVLSPVNLSKPGSSKFLQNEEGSVSKSFKSHIQFPRLTSAVKPNSRIKPPSAISALAWREHIQAVENEKIAKANAVQERKLERQKRKLEKLEKIRKNKRGKKREKRSSFNEELDSDVED</sequence>
<dbReference type="Pfam" id="PF03184">
    <property type="entry name" value="DDE_1"/>
    <property type="match status" value="1"/>
</dbReference>
<keyword evidence="2" id="KW-0238">DNA-binding</keyword>
<dbReference type="PANTHER" id="PTHR19303">
    <property type="entry name" value="TRANSPOSON"/>
    <property type="match status" value="1"/>
</dbReference>
<dbReference type="RefSeq" id="XP_058980963.1">
    <property type="nucleotide sequence ID" value="XM_059124980.1"/>
</dbReference>
<dbReference type="InterPro" id="IPR007889">
    <property type="entry name" value="HTH_Psq"/>
</dbReference>